<name>A0A853HXG5_9GAMM</name>
<comment type="caution">
    <text evidence="1">The sequence shown here is derived from an EMBL/GenBank/DDBJ whole genome shotgun (WGS) entry which is preliminary data.</text>
</comment>
<proteinExistence type="predicted"/>
<accession>A0A853HXG5</accession>
<keyword evidence="2" id="KW-1185">Reference proteome</keyword>
<evidence type="ECO:0000313" key="2">
    <source>
        <dbReference type="Proteomes" id="UP000569732"/>
    </source>
</evidence>
<organism evidence="1 2">
    <name type="scientific">Spartinivicinus marinus</name>
    <dbReference type="NCBI Taxonomy" id="2994442"/>
    <lineage>
        <taxon>Bacteria</taxon>
        <taxon>Pseudomonadati</taxon>
        <taxon>Pseudomonadota</taxon>
        <taxon>Gammaproteobacteria</taxon>
        <taxon>Oceanospirillales</taxon>
        <taxon>Zooshikellaceae</taxon>
        <taxon>Spartinivicinus</taxon>
    </lineage>
</organism>
<dbReference type="EMBL" id="JACCKB010000008">
    <property type="protein sequence ID" value="NYZ65923.1"/>
    <property type="molecule type" value="Genomic_DNA"/>
</dbReference>
<dbReference type="AlphaFoldDB" id="A0A853HXG5"/>
<dbReference type="Proteomes" id="UP000569732">
    <property type="component" value="Unassembled WGS sequence"/>
</dbReference>
<gene>
    <name evidence="1" type="ORF">H0A36_07835</name>
</gene>
<reference evidence="1 2" key="1">
    <citation type="submission" date="2020-07" db="EMBL/GenBank/DDBJ databases">
        <title>Endozoicomonas sp. nov., isolated from sediment.</title>
        <authorList>
            <person name="Gu T."/>
        </authorList>
    </citation>
    <scope>NUCLEOTIDE SEQUENCE [LARGE SCALE GENOMIC DNA]</scope>
    <source>
        <strain evidence="1 2">SM1973</strain>
    </source>
</reference>
<dbReference type="RefSeq" id="WP_180567947.1">
    <property type="nucleotide sequence ID" value="NZ_JACCKB010000008.1"/>
</dbReference>
<evidence type="ECO:0000313" key="1">
    <source>
        <dbReference type="EMBL" id="NYZ65923.1"/>
    </source>
</evidence>
<protein>
    <submittedName>
        <fullName evidence="1">Uncharacterized protein</fullName>
    </submittedName>
</protein>
<sequence>MYFKVVGSRVQCIRQQLNTDNTLTETMVVSFDSHLTEVAPHVAAKLSSDEIGELKCWLRGRNVPKQIISEYHLLEMLPEIIAEANFILAKQSHLDKKTFYKLTHSIEELTENLNRLNTRTGTRLDKLKIMEKDEILFEPINQEKGTWANLNNDRAPNQVRAGI</sequence>